<feature type="region of interest" description="Disordered" evidence="1">
    <location>
        <begin position="75"/>
        <end position="117"/>
    </location>
</feature>
<sequence>MRLPDGHWTDECQWSTGLKVISHVQSGYGSLGTLLYNVGCKPVLPLLHTQTGTRGCSSFPGCHTGATTLRTPRLSRFTQETPETPLDLHSHRPKAKHCPPLGGQQSQLGAEGTGVAP</sequence>
<comment type="caution">
    <text evidence="2">The sequence shown here is derived from an EMBL/GenBank/DDBJ whole genome shotgun (WGS) entry which is preliminary data.</text>
</comment>
<organism evidence="2 3">
    <name type="scientific">Mauremys mutica</name>
    <name type="common">yellowpond turtle</name>
    <dbReference type="NCBI Taxonomy" id="74926"/>
    <lineage>
        <taxon>Eukaryota</taxon>
        <taxon>Metazoa</taxon>
        <taxon>Chordata</taxon>
        <taxon>Craniata</taxon>
        <taxon>Vertebrata</taxon>
        <taxon>Euteleostomi</taxon>
        <taxon>Archelosauria</taxon>
        <taxon>Testudinata</taxon>
        <taxon>Testudines</taxon>
        <taxon>Cryptodira</taxon>
        <taxon>Durocryptodira</taxon>
        <taxon>Testudinoidea</taxon>
        <taxon>Geoemydidae</taxon>
        <taxon>Geoemydinae</taxon>
        <taxon>Mauremys</taxon>
    </lineage>
</organism>
<name>A0A9D3XH11_9SAUR</name>
<keyword evidence="3" id="KW-1185">Reference proteome</keyword>
<gene>
    <name evidence="2" type="ORF">KIL84_005085</name>
</gene>
<dbReference type="AlphaFoldDB" id="A0A9D3XH11"/>
<evidence type="ECO:0000313" key="2">
    <source>
        <dbReference type="EMBL" id="KAH1181359.1"/>
    </source>
</evidence>
<reference evidence="2" key="1">
    <citation type="submission" date="2021-09" db="EMBL/GenBank/DDBJ databases">
        <title>The genome of Mauremys mutica provides insights into the evolution of semi-aquatic lifestyle.</title>
        <authorList>
            <person name="Gong S."/>
            <person name="Gao Y."/>
        </authorList>
    </citation>
    <scope>NUCLEOTIDE SEQUENCE</scope>
    <source>
        <strain evidence="2">MM-2020</strain>
        <tissue evidence="2">Muscle</tissue>
    </source>
</reference>
<proteinExistence type="predicted"/>
<accession>A0A9D3XH11</accession>
<evidence type="ECO:0000313" key="3">
    <source>
        <dbReference type="Proteomes" id="UP000827986"/>
    </source>
</evidence>
<dbReference type="Proteomes" id="UP000827986">
    <property type="component" value="Unassembled WGS sequence"/>
</dbReference>
<dbReference type="EMBL" id="JAHDVG010000468">
    <property type="protein sequence ID" value="KAH1181359.1"/>
    <property type="molecule type" value="Genomic_DNA"/>
</dbReference>
<evidence type="ECO:0000256" key="1">
    <source>
        <dbReference type="SAM" id="MobiDB-lite"/>
    </source>
</evidence>
<protein>
    <submittedName>
        <fullName evidence="2">Uncharacterized protein</fullName>
    </submittedName>
</protein>